<proteinExistence type="predicted"/>
<reference evidence="3" key="1">
    <citation type="submission" date="2017-07" db="EMBL/GenBank/DDBJ databases">
        <authorList>
            <person name="Mikheyev A."/>
            <person name="Grau M."/>
        </authorList>
    </citation>
    <scope>NUCLEOTIDE SEQUENCE</scope>
    <source>
        <tissue evidence="3">Venom_gland</tissue>
    </source>
</reference>
<feature type="compositionally biased region" description="Polar residues" evidence="1">
    <location>
        <begin position="54"/>
        <end position="69"/>
    </location>
</feature>
<sequence>MDNFNWGVRRRSLDSIEKGDTPSLQEYQYSGSTPSLNLTNQEDTDESSEEEGLSASQILTHSQMLNSDSAADDAIPDHIHLLLQSQDSTSSVGMEEVLQIRAETPSLEVASLDNANNPLPEVGRNVGSSMADLSSF</sequence>
<feature type="region of interest" description="Disordered" evidence="1">
    <location>
        <begin position="1"/>
        <end position="71"/>
    </location>
</feature>
<feature type="compositionally biased region" description="Polar residues" evidence="1">
    <location>
        <begin position="126"/>
        <end position="136"/>
    </location>
</feature>
<evidence type="ECO:0000313" key="3">
    <source>
        <dbReference type="EMBL" id="LAA59727.1"/>
    </source>
</evidence>
<dbReference type="Pfam" id="PF19421">
    <property type="entry name" value="Fry_C"/>
    <property type="match status" value="1"/>
</dbReference>
<organism evidence="3">
    <name type="scientific">Micrurus corallinus</name>
    <name type="common">Brazilian coral snake</name>
    <dbReference type="NCBI Taxonomy" id="54390"/>
    <lineage>
        <taxon>Eukaryota</taxon>
        <taxon>Metazoa</taxon>
        <taxon>Chordata</taxon>
        <taxon>Craniata</taxon>
        <taxon>Vertebrata</taxon>
        <taxon>Euteleostomi</taxon>
        <taxon>Lepidosauria</taxon>
        <taxon>Squamata</taxon>
        <taxon>Bifurcata</taxon>
        <taxon>Unidentata</taxon>
        <taxon>Episquamata</taxon>
        <taxon>Toxicofera</taxon>
        <taxon>Serpentes</taxon>
        <taxon>Colubroidea</taxon>
        <taxon>Elapidae</taxon>
        <taxon>Elapinae</taxon>
        <taxon>Micrurus</taxon>
    </lineage>
</organism>
<feature type="domain" description="Protein furry C-terminal" evidence="2">
    <location>
        <begin position="1"/>
        <end position="117"/>
    </location>
</feature>
<protein>
    <recommendedName>
        <fullName evidence="2">Protein furry C-terminal domain-containing protein</fullName>
    </recommendedName>
</protein>
<evidence type="ECO:0000256" key="1">
    <source>
        <dbReference type="SAM" id="MobiDB-lite"/>
    </source>
</evidence>
<evidence type="ECO:0000259" key="2">
    <source>
        <dbReference type="Pfam" id="PF19421"/>
    </source>
</evidence>
<dbReference type="AlphaFoldDB" id="A0A2D4GJ18"/>
<feature type="compositionally biased region" description="Polar residues" evidence="1">
    <location>
        <begin position="22"/>
        <end position="41"/>
    </location>
</feature>
<dbReference type="InterPro" id="IPR045842">
    <property type="entry name" value="Fry_C"/>
</dbReference>
<feature type="compositionally biased region" description="Acidic residues" evidence="1">
    <location>
        <begin position="42"/>
        <end position="52"/>
    </location>
</feature>
<dbReference type="EMBL" id="IACJ01134621">
    <property type="protein sequence ID" value="LAA59727.1"/>
    <property type="molecule type" value="Transcribed_RNA"/>
</dbReference>
<name>A0A2D4GJ18_MICCO</name>
<feature type="region of interest" description="Disordered" evidence="1">
    <location>
        <begin position="111"/>
        <end position="136"/>
    </location>
</feature>
<reference evidence="3" key="2">
    <citation type="submission" date="2017-11" db="EMBL/GenBank/DDBJ databases">
        <title>Coralsnake Venomics: Analyses of Venom Gland Transcriptomes and Proteomes of Six Brazilian Taxa.</title>
        <authorList>
            <person name="Aird S.D."/>
            <person name="Jorge da Silva N."/>
            <person name="Qiu L."/>
            <person name="Villar-Briones A."/>
            <person name="Aparecida-Saddi V."/>
            <person name="Campos-Telles M.P."/>
            <person name="Grau M."/>
            <person name="Mikheyev A.S."/>
        </authorList>
    </citation>
    <scope>NUCLEOTIDE SEQUENCE</scope>
    <source>
        <tissue evidence="3">Venom_gland</tissue>
    </source>
</reference>
<accession>A0A2D4GJ18</accession>
<feature type="compositionally biased region" description="Basic and acidic residues" evidence="1">
    <location>
        <begin position="11"/>
        <end position="20"/>
    </location>
</feature>